<feature type="non-terminal residue" evidence="2">
    <location>
        <position position="1"/>
    </location>
</feature>
<evidence type="ECO:0000313" key="2">
    <source>
        <dbReference type="EMBL" id="KMS93992.1"/>
    </source>
</evidence>
<evidence type="ECO:0000313" key="3">
    <source>
        <dbReference type="Proteomes" id="UP000035740"/>
    </source>
</evidence>
<dbReference type="Gramene" id="KMS93992">
    <property type="protein sequence ID" value="KMS93992"/>
    <property type="gene ID" value="BVRB_025880"/>
</dbReference>
<feature type="region of interest" description="Disordered" evidence="1">
    <location>
        <begin position="1"/>
        <end position="69"/>
    </location>
</feature>
<keyword evidence="3" id="KW-1185">Reference proteome</keyword>
<reference evidence="2 3" key="1">
    <citation type="journal article" date="2014" name="Nature">
        <title>The genome of the recently domesticated crop plant sugar beet (Beta vulgaris).</title>
        <authorList>
            <person name="Dohm J.C."/>
            <person name="Minoche A.E."/>
            <person name="Holtgrawe D."/>
            <person name="Capella-Gutierrez S."/>
            <person name="Zakrzewski F."/>
            <person name="Tafer H."/>
            <person name="Rupp O."/>
            <person name="Sorensen T.R."/>
            <person name="Stracke R."/>
            <person name="Reinhardt R."/>
            <person name="Goesmann A."/>
            <person name="Kraft T."/>
            <person name="Schulz B."/>
            <person name="Stadler P.F."/>
            <person name="Schmidt T."/>
            <person name="Gabaldon T."/>
            <person name="Lehrach H."/>
            <person name="Weisshaar B."/>
            <person name="Himmelbauer H."/>
        </authorList>
    </citation>
    <scope>NUCLEOTIDE SEQUENCE [LARGE SCALE GENOMIC DNA]</scope>
    <source>
        <tissue evidence="2">Taproot</tissue>
    </source>
</reference>
<protein>
    <submittedName>
        <fullName evidence="2">Uncharacterized protein</fullName>
    </submittedName>
</protein>
<proteinExistence type="predicted"/>
<dbReference type="EMBL" id="KQ097056">
    <property type="protein sequence ID" value="KMS93992.1"/>
    <property type="molecule type" value="Genomic_DNA"/>
</dbReference>
<organism evidence="2 3">
    <name type="scientific">Beta vulgaris subsp. vulgaris</name>
    <name type="common">Beet</name>
    <dbReference type="NCBI Taxonomy" id="3555"/>
    <lineage>
        <taxon>Eukaryota</taxon>
        <taxon>Viridiplantae</taxon>
        <taxon>Streptophyta</taxon>
        <taxon>Embryophyta</taxon>
        <taxon>Tracheophyta</taxon>
        <taxon>Spermatophyta</taxon>
        <taxon>Magnoliopsida</taxon>
        <taxon>eudicotyledons</taxon>
        <taxon>Gunneridae</taxon>
        <taxon>Pentapetalae</taxon>
        <taxon>Caryophyllales</taxon>
        <taxon>Chenopodiaceae</taxon>
        <taxon>Betoideae</taxon>
        <taxon>Beta</taxon>
    </lineage>
</organism>
<dbReference type="AlphaFoldDB" id="A0A0J8B297"/>
<dbReference type="Proteomes" id="UP000035740">
    <property type="component" value="Unassembled WGS sequence"/>
</dbReference>
<name>A0A0J8B297_BETVV</name>
<evidence type="ECO:0000256" key="1">
    <source>
        <dbReference type="SAM" id="MobiDB-lite"/>
    </source>
</evidence>
<accession>A0A0J8B297</accession>
<feature type="compositionally biased region" description="Low complexity" evidence="1">
    <location>
        <begin position="40"/>
        <end position="52"/>
    </location>
</feature>
<gene>
    <name evidence="2" type="ORF">BVRB_025880</name>
</gene>
<feature type="compositionally biased region" description="Basic and acidic residues" evidence="1">
    <location>
        <begin position="53"/>
        <end position="66"/>
    </location>
</feature>
<sequence>RCQTQDHEADKKDIEANQIIIDKKALPSKPQLAPEPAPQPQQKKAAPAQVKEAPPRRGLRLDDESKAAAAVPEVKVRPISQGLVKSADDQHELAKELPVGANAV</sequence>
<feature type="compositionally biased region" description="Basic and acidic residues" evidence="1">
    <location>
        <begin position="1"/>
        <end position="25"/>
    </location>
</feature>